<keyword evidence="3 6" id="KW-0812">Transmembrane</keyword>
<keyword evidence="6" id="KW-0813">Transport</keyword>
<keyword evidence="4 6" id="KW-1133">Transmembrane helix</keyword>
<feature type="transmembrane region" description="Helical" evidence="6">
    <location>
        <begin position="274"/>
        <end position="297"/>
    </location>
</feature>
<dbReference type="EMBL" id="JAHLFS010000009">
    <property type="protein sequence ID" value="MBU3851195.1"/>
    <property type="molecule type" value="Genomic_DNA"/>
</dbReference>
<evidence type="ECO:0000313" key="8">
    <source>
        <dbReference type="EMBL" id="MBU3851195.1"/>
    </source>
</evidence>
<dbReference type="GO" id="GO:0055085">
    <property type="term" value="P:transmembrane transport"/>
    <property type="evidence" value="ECO:0007669"/>
    <property type="project" value="UniProtKB-UniRule"/>
</dbReference>
<feature type="transmembrane region" description="Helical" evidence="6">
    <location>
        <begin position="498"/>
        <end position="527"/>
    </location>
</feature>
<organism evidence="8 9">
    <name type="scientific">Candidatus Paralactobacillus gallistercoris</name>
    <dbReference type="NCBI Taxonomy" id="2838724"/>
    <lineage>
        <taxon>Bacteria</taxon>
        <taxon>Bacillati</taxon>
        <taxon>Bacillota</taxon>
        <taxon>Bacilli</taxon>
        <taxon>Lactobacillales</taxon>
        <taxon>Lactobacillaceae</taxon>
        <taxon>Lactobacillus</taxon>
    </lineage>
</organism>
<evidence type="ECO:0000256" key="4">
    <source>
        <dbReference type="ARBA" id="ARBA00022989"/>
    </source>
</evidence>
<feature type="transmembrane region" description="Helical" evidence="6">
    <location>
        <begin position="561"/>
        <end position="583"/>
    </location>
</feature>
<dbReference type="Pfam" id="PF02687">
    <property type="entry name" value="FtsX"/>
    <property type="match status" value="1"/>
</dbReference>
<dbReference type="InterPro" id="IPR027022">
    <property type="entry name" value="ABC_permease_BceB-typ"/>
</dbReference>
<evidence type="ECO:0000256" key="1">
    <source>
        <dbReference type="ARBA" id="ARBA00004651"/>
    </source>
</evidence>
<dbReference type="Proteomes" id="UP000777303">
    <property type="component" value="Unassembled WGS sequence"/>
</dbReference>
<evidence type="ECO:0000313" key="9">
    <source>
        <dbReference type="Proteomes" id="UP000777303"/>
    </source>
</evidence>
<keyword evidence="2 6" id="KW-1003">Cell membrane</keyword>
<feature type="transmembrane region" description="Helical" evidence="6">
    <location>
        <begin position="94"/>
        <end position="119"/>
    </location>
</feature>
<dbReference type="GO" id="GO:0005886">
    <property type="term" value="C:plasma membrane"/>
    <property type="evidence" value="ECO:0007669"/>
    <property type="project" value="UniProtKB-SubCell"/>
</dbReference>
<reference evidence="8" key="1">
    <citation type="journal article" date="2021" name="PeerJ">
        <title>Extensive microbial diversity within the chicken gut microbiome revealed by metagenomics and culture.</title>
        <authorList>
            <person name="Gilroy R."/>
            <person name="Ravi A."/>
            <person name="Getino M."/>
            <person name="Pursley I."/>
            <person name="Horton D.L."/>
            <person name="Alikhan N.F."/>
            <person name="Baker D."/>
            <person name="Gharbi K."/>
            <person name="Hall N."/>
            <person name="Watson M."/>
            <person name="Adriaenssens E.M."/>
            <person name="Foster-Nyarko E."/>
            <person name="Jarju S."/>
            <person name="Secka A."/>
            <person name="Antonio M."/>
            <person name="Oren A."/>
            <person name="Chaudhuri R.R."/>
            <person name="La Ragione R."/>
            <person name="Hildebrand F."/>
            <person name="Pallen M.J."/>
        </authorList>
    </citation>
    <scope>NUCLEOTIDE SEQUENCE</scope>
    <source>
        <strain evidence="8">F6-6636</strain>
    </source>
</reference>
<feature type="transmembrane region" description="Helical" evidence="6">
    <location>
        <begin position="18"/>
        <end position="40"/>
    </location>
</feature>
<feature type="transmembrane region" description="Helical" evidence="6">
    <location>
        <begin position="52"/>
        <end position="74"/>
    </location>
</feature>
<dbReference type="PANTHER" id="PTHR46795">
    <property type="entry name" value="ABC TRANSPORTER PERMEASE-RELATED-RELATED"/>
    <property type="match status" value="1"/>
</dbReference>
<evidence type="ECO:0000256" key="3">
    <source>
        <dbReference type="ARBA" id="ARBA00022692"/>
    </source>
</evidence>
<evidence type="ECO:0000256" key="2">
    <source>
        <dbReference type="ARBA" id="ARBA00022475"/>
    </source>
</evidence>
<gene>
    <name evidence="8" type="ORF">H9901_00570</name>
</gene>
<sequence>MIHIKLAWHNLTHHLQQYLPFIIANSILIAINYIFITLSISTLSMATACARLGLTFILTITIIFMFYINCFLLKQRSQELGLYSVLGLTKRDLHLIVGIENCLISLTSIVSGIIIGIIFEKLAFLMIKRLIKTPMLATTFNSSAIIITTLIFIGTFSLLFIYDILKLQHINCLNLWRNKHVNEKVYRNHWLLSIIGIVVLIIGYHLSLTTKPNIMFLPTFALAILLVIIGTYLTFITGIAAFLHILQKNKHFYYQPHHFISTANMLYRIKQNGASLATICLLCTAVLVAMIASVSFFKEENNLLKQWNPYDIMLTTTKPLTTNEVTKISQNAHANQITLGKLHTIQHTLPTYGTLNDNRFSSNNINEATYQVISLTLTDYNRLQHTNYHLNSNEVLLYLPAKLYNYSKLVINHHYYYVHQIKHFNLAYNYGHSIMQPLFIIAKNKQICEQINHKPWVNIYGFNIYGSQKHQLVFSNQLQRYLQLDNAMISSRSEMQIIFINTFGSLIFIGIFITLSMIIITALMIYYKQLSEGYADRLRFHTMRQVGLDHQETQRIIHSQVLLVFMLPIIGAIINLAFAMPAIKKTMMLLSMYNSDILFTTSIITLIAFIIGYLILYSLTAKEYQHIINQSPHYRE</sequence>
<comment type="caution">
    <text evidence="8">The sequence shown here is derived from an EMBL/GenBank/DDBJ whole genome shotgun (WGS) entry which is preliminary data.</text>
</comment>
<reference evidence="8" key="2">
    <citation type="submission" date="2021-04" db="EMBL/GenBank/DDBJ databases">
        <authorList>
            <person name="Gilroy R."/>
        </authorList>
    </citation>
    <scope>NUCLEOTIDE SEQUENCE</scope>
    <source>
        <strain evidence="8">F6-6636</strain>
    </source>
</reference>
<evidence type="ECO:0000256" key="5">
    <source>
        <dbReference type="ARBA" id="ARBA00023136"/>
    </source>
</evidence>
<dbReference type="InterPro" id="IPR052536">
    <property type="entry name" value="ABC-4_Integral_Memb_Prot"/>
</dbReference>
<evidence type="ECO:0000259" key="7">
    <source>
        <dbReference type="Pfam" id="PF02687"/>
    </source>
</evidence>
<comment type="subcellular location">
    <subcellularLocation>
        <location evidence="1 6">Cell membrane</location>
        <topology evidence="1 6">Multi-pass membrane protein</topology>
    </subcellularLocation>
</comment>
<dbReference type="PANTHER" id="PTHR46795:SF3">
    <property type="entry name" value="ABC TRANSPORTER PERMEASE"/>
    <property type="match status" value="1"/>
</dbReference>
<dbReference type="PIRSF" id="PIRSF018968">
    <property type="entry name" value="ABC_permease_BceB"/>
    <property type="match status" value="1"/>
</dbReference>
<feature type="transmembrane region" description="Helical" evidence="6">
    <location>
        <begin position="220"/>
        <end position="246"/>
    </location>
</feature>
<feature type="transmembrane region" description="Helical" evidence="6">
    <location>
        <begin position="595"/>
        <end position="616"/>
    </location>
</feature>
<dbReference type="InterPro" id="IPR003838">
    <property type="entry name" value="ABC3_permease_C"/>
</dbReference>
<accession>A0A948TIF7</accession>
<protein>
    <submittedName>
        <fullName evidence="8">FtsX-like permease family protein</fullName>
    </submittedName>
</protein>
<feature type="transmembrane region" description="Helical" evidence="6">
    <location>
        <begin position="190"/>
        <end position="208"/>
    </location>
</feature>
<comment type="similarity">
    <text evidence="6">Belongs to the ABC-4 integral membrane protein family.</text>
</comment>
<keyword evidence="5 6" id="KW-0472">Membrane</keyword>
<name>A0A948TIF7_9LACO</name>
<dbReference type="AlphaFoldDB" id="A0A948TIF7"/>
<proteinExistence type="inferred from homology"/>
<evidence type="ECO:0000256" key="6">
    <source>
        <dbReference type="PIRNR" id="PIRNR018968"/>
    </source>
</evidence>
<feature type="transmembrane region" description="Helical" evidence="6">
    <location>
        <begin position="140"/>
        <end position="162"/>
    </location>
</feature>
<feature type="domain" description="ABC3 transporter permease C-terminal" evidence="7">
    <location>
        <begin position="54"/>
        <end position="167"/>
    </location>
</feature>